<keyword evidence="4" id="KW-1185">Reference proteome</keyword>
<protein>
    <submittedName>
        <fullName evidence="3">Aldo/keto reductase</fullName>
    </submittedName>
</protein>
<dbReference type="FunFam" id="3.20.20.100:FF:000004">
    <property type="entry name" value="Oxidoreductase, aldo/keto reductase"/>
    <property type="match status" value="1"/>
</dbReference>
<dbReference type="InterPro" id="IPR036812">
    <property type="entry name" value="NAD(P)_OxRdtase_dom_sf"/>
</dbReference>
<proteinExistence type="predicted"/>
<evidence type="ECO:0000259" key="2">
    <source>
        <dbReference type="Pfam" id="PF00248"/>
    </source>
</evidence>
<dbReference type="RefSeq" id="WP_119758378.1">
    <property type="nucleotide sequence ID" value="NZ_CP032382.1"/>
</dbReference>
<dbReference type="KEGG" id="chk:D4L85_33110"/>
<dbReference type="PANTHER" id="PTHR43364:SF18">
    <property type="entry name" value="OXIDOREDUCTASE"/>
    <property type="match status" value="1"/>
</dbReference>
<dbReference type="SUPFAM" id="SSF51430">
    <property type="entry name" value="NAD(P)-linked oxidoreductase"/>
    <property type="match status" value="1"/>
</dbReference>
<dbReference type="Pfam" id="PF00248">
    <property type="entry name" value="Aldo_ket_red"/>
    <property type="match status" value="1"/>
</dbReference>
<keyword evidence="1" id="KW-0560">Oxidoreductase</keyword>
<dbReference type="PANTHER" id="PTHR43364">
    <property type="entry name" value="NADH-SPECIFIC METHYLGLYOXAL REDUCTASE-RELATED"/>
    <property type="match status" value="1"/>
</dbReference>
<dbReference type="PRINTS" id="PR00069">
    <property type="entry name" value="ALDKETRDTASE"/>
</dbReference>
<dbReference type="CDD" id="cd19091">
    <property type="entry name" value="AKR_PsAKR"/>
    <property type="match status" value="1"/>
</dbReference>
<dbReference type="InterPro" id="IPR050523">
    <property type="entry name" value="AKR_Detox_Biosynth"/>
</dbReference>
<dbReference type="GO" id="GO:0016491">
    <property type="term" value="F:oxidoreductase activity"/>
    <property type="evidence" value="ECO:0007669"/>
    <property type="project" value="UniProtKB-KW"/>
</dbReference>
<dbReference type="GO" id="GO:0005829">
    <property type="term" value="C:cytosol"/>
    <property type="evidence" value="ECO:0007669"/>
    <property type="project" value="TreeGrafter"/>
</dbReference>
<dbReference type="InterPro" id="IPR020471">
    <property type="entry name" value="AKR"/>
</dbReference>
<gene>
    <name evidence="3" type="ORF">D4L85_33110</name>
</gene>
<evidence type="ECO:0000313" key="4">
    <source>
        <dbReference type="Proteomes" id="UP000266183"/>
    </source>
</evidence>
<sequence>MEYRLLGRSGLRVPVLSLGTATFGGTTEFFKRWGQTDVREASRLIDLSLEHGLNFFDTANVYSQGASEEILGAALKGRRQRAIISTKATFSMGDGPNDAGASRYHILREVDASLKRLGTDFIDLYFIHGFDPMTPMEETLRALDDLVRSGKVRYIGCSNFAAWQLMKALAVSEKHHLNSYSVYQGYYSIVGRDYEGELQPLAEDQGIGLMVWSGLGWGRLTGKIRRGQPLPEGRIKSGGTAGGPGVDDALLYDTIDVLEALAAETGKSIPQLALNWLLQKKTVCNIVVGARNEAQLLENLGAVGWNLTTEQVARIDAVSVQKPAYPHWVGMR</sequence>
<evidence type="ECO:0000256" key="1">
    <source>
        <dbReference type="ARBA" id="ARBA00023002"/>
    </source>
</evidence>
<dbReference type="Proteomes" id="UP000266183">
    <property type="component" value="Chromosome"/>
</dbReference>
<organism evidence="3 4">
    <name type="scientific">Chryseolinea soli</name>
    <dbReference type="NCBI Taxonomy" id="2321403"/>
    <lineage>
        <taxon>Bacteria</taxon>
        <taxon>Pseudomonadati</taxon>
        <taxon>Bacteroidota</taxon>
        <taxon>Cytophagia</taxon>
        <taxon>Cytophagales</taxon>
        <taxon>Fulvivirgaceae</taxon>
        <taxon>Chryseolinea</taxon>
    </lineage>
</organism>
<feature type="domain" description="NADP-dependent oxidoreductase" evidence="2">
    <location>
        <begin position="18"/>
        <end position="318"/>
    </location>
</feature>
<evidence type="ECO:0000313" key="3">
    <source>
        <dbReference type="EMBL" id="AYB35127.1"/>
    </source>
</evidence>
<name>A0A385SYE5_9BACT</name>
<dbReference type="EMBL" id="CP032382">
    <property type="protein sequence ID" value="AYB35127.1"/>
    <property type="molecule type" value="Genomic_DNA"/>
</dbReference>
<dbReference type="OrthoDB" id="9773828at2"/>
<accession>A0A385SYE5</accession>
<dbReference type="AlphaFoldDB" id="A0A385SYE5"/>
<dbReference type="Gene3D" id="3.20.20.100">
    <property type="entry name" value="NADP-dependent oxidoreductase domain"/>
    <property type="match status" value="1"/>
</dbReference>
<dbReference type="InterPro" id="IPR023210">
    <property type="entry name" value="NADP_OxRdtase_dom"/>
</dbReference>
<reference evidence="4" key="1">
    <citation type="submission" date="2018-09" db="EMBL/GenBank/DDBJ databases">
        <title>Chryseolinea sp. KIS68-18 isolated from soil.</title>
        <authorList>
            <person name="Weon H.-Y."/>
            <person name="Kwon S.-W."/>
            <person name="Lee S.A."/>
        </authorList>
    </citation>
    <scope>NUCLEOTIDE SEQUENCE [LARGE SCALE GENOMIC DNA]</scope>
    <source>
        <strain evidence="4">KIS68-18</strain>
    </source>
</reference>